<proteinExistence type="predicted"/>
<sequence>MARAWSWKPRGASEALRATQIGPLFDYWGSCSSFKSKWCLTKAVPSGRQQYFFEGLITDYRFKMNVVRETEVAIDGPEIKKFIHVLVTFVIFDFVLERIILGTNVANLIIGICRFYAAPLFDALLGHWKMFKGDIQTEAPPPTTTD</sequence>
<accession>A0A835G8J9</accession>
<keyword evidence="3" id="KW-1185">Reference proteome</keyword>
<name>A0A835G8J9_SPOEX</name>
<feature type="transmembrane region" description="Helical" evidence="1">
    <location>
        <begin position="106"/>
        <end position="125"/>
    </location>
</feature>
<gene>
    <name evidence="2" type="ORF">HW555_009768</name>
</gene>
<keyword evidence="1" id="KW-1133">Transmembrane helix</keyword>
<evidence type="ECO:0000313" key="2">
    <source>
        <dbReference type="EMBL" id="KAF9411421.1"/>
    </source>
</evidence>
<keyword evidence="1" id="KW-0472">Membrane</keyword>
<dbReference type="AlphaFoldDB" id="A0A835G8J9"/>
<reference evidence="2" key="1">
    <citation type="submission" date="2020-08" db="EMBL/GenBank/DDBJ databases">
        <title>Spodoptera exigua strain:BAW_Kor-Di-RS1 Genome sequencing and assembly.</title>
        <authorList>
            <person name="Kim J."/>
            <person name="Nam H.Y."/>
            <person name="Kwon M."/>
            <person name="Choi J.H."/>
            <person name="Cho S.R."/>
            <person name="Kim G.-H."/>
        </authorList>
    </citation>
    <scope>NUCLEOTIDE SEQUENCE</scope>
    <source>
        <strain evidence="2">BAW_Kor-Di-RS1</strain>
        <tissue evidence="2">Whole-body</tissue>
    </source>
</reference>
<dbReference type="Proteomes" id="UP000648187">
    <property type="component" value="Unassembled WGS sequence"/>
</dbReference>
<evidence type="ECO:0000313" key="3">
    <source>
        <dbReference type="Proteomes" id="UP000648187"/>
    </source>
</evidence>
<evidence type="ECO:0000256" key="1">
    <source>
        <dbReference type="SAM" id="Phobius"/>
    </source>
</evidence>
<dbReference type="EMBL" id="JACKWZ010000225">
    <property type="protein sequence ID" value="KAF9411421.1"/>
    <property type="molecule type" value="Genomic_DNA"/>
</dbReference>
<protein>
    <submittedName>
        <fullName evidence="2">Uncharacterized protein</fullName>
    </submittedName>
</protein>
<organism evidence="2 3">
    <name type="scientific">Spodoptera exigua</name>
    <name type="common">Beet armyworm</name>
    <name type="synonym">Noctua fulgens</name>
    <dbReference type="NCBI Taxonomy" id="7107"/>
    <lineage>
        <taxon>Eukaryota</taxon>
        <taxon>Metazoa</taxon>
        <taxon>Ecdysozoa</taxon>
        <taxon>Arthropoda</taxon>
        <taxon>Hexapoda</taxon>
        <taxon>Insecta</taxon>
        <taxon>Pterygota</taxon>
        <taxon>Neoptera</taxon>
        <taxon>Endopterygota</taxon>
        <taxon>Lepidoptera</taxon>
        <taxon>Glossata</taxon>
        <taxon>Ditrysia</taxon>
        <taxon>Noctuoidea</taxon>
        <taxon>Noctuidae</taxon>
        <taxon>Amphipyrinae</taxon>
        <taxon>Spodoptera</taxon>
    </lineage>
</organism>
<comment type="caution">
    <text evidence="2">The sequence shown here is derived from an EMBL/GenBank/DDBJ whole genome shotgun (WGS) entry which is preliminary data.</text>
</comment>
<keyword evidence="1" id="KW-0812">Transmembrane</keyword>